<organism evidence="2 3">
    <name type="scientific">Paragonimus heterotremus</name>
    <dbReference type="NCBI Taxonomy" id="100268"/>
    <lineage>
        <taxon>Eukaryota</taxon>
        <taxon>Metazoa</taxon>
        <taxon>Spiralia</taxon>
        <taxon>Lophotrochozoa</taxon>
        <taxon>Platyhelminthes</taxon>
        <taxon>Trematoda</taxon>
        <taxon>Digenea</taxon>
        <taxon>Plagiorchiida</taxon>
        <taxon>Troglotremata</taxon>
        <taxon>Troglotrematidae</taxon>
        <taxon>Paragonimus</taxon>
    </lineage>
</organism>
<dbReference type="OrthoDB" id="6281281at2759"/>
<feature type="compositionally biased region" description="Polar residues" evidence="1">
    <location>
        <begin position="28"/>
        <end position="38"/>
    </location>
</feature>
<proteinExistence type="predicted"/>
<gene>
    <name evidence="2" type="ORF">PHET_01762</name>
</gene>
<sequence length="207" mass="23270">APLGSFTSPIIRRARLRREYTIDGGTGSASQTPQSTVFVSPKQHGQRPEENGKPIRGPGFKLPTSDQHTSQSFMRESVDDRAPEELYFTSERFQGRTLVQWLSHQLARTGNVWSYNLISLVAHTCTCLLRLGVLQLDNPDVQSSILLSRPADLNPTRFGLSSSLPSDNMFDPRNQCHLLAPRPENIQNPMEKFDVSWLCVHTDVKII</sequence>
<evidence type="ECO:0000256" key="1">
    <source>
        <dbReference type="SAM" id="MobiDB-lite"/>
    </source>
</evidence>
<evidence type="ECO:0000313" key="3">
    <source>
        <dbReference type="Proteomes" id="UP000748531"/>
    </source>
</evidence>
<feature type="non-terminal residue" evidence="2">
    <location>
        <position position="1"/>
    </location>
</feature>
<protein>
    <submittedName>
        <fullName evidence="2">Uncharacterized protein</fullName>
    </submittedName>
</protein>
<name>A0A8J4ST67_9TREM</name>
<reference evidence="2" key="1">
    <citation type="submission" date="2019-05" db="EMBL/GenBank/DDBJ databases">
        <title>Annotation for the trematode Paragonimus heterotremus.</title>
        <authorList>
            <person name="Choi Y.-J."/>
        </authorList>
    </citation>
    <scope>NUCLEOTIDE SEQUENCE</scope>
    <source>
        <strain evidence="2">LC</strain>
    </source>
</reference>
<dbReference type="AlphaFoldDB" id="A0A8J4ST67"/>
<comment type="caution">
    <text evidence="2">The sequence shown here is derived from an EMBL/GenBank/DDBJ whole genome shotgun (WGS) entry which is preliminary data.</text>
</comment>
<feature type="region of interest" description="Disordered" evidence="1">
    <location>
        <begin position="23"/>
        <end position="70"/>
    </location>
</feature>
<dbReference type="Proteomes" id="UP000748531">
    <property type="component" value="Unassembled WGS sequence"/>
</dbReference>
<dbReference type="EMBL" id="LUCH01000574">
    <property type="protein sequence ID" value="KAF5404807.1"/>
    <property type="molecule type" value="Genomic_DNA"/>
</dbReference>
<evidence type="ECO:0000313" key="2">
    <source>
        <dbReference type="EMBL" id="KAF5404807.1"/>
    </source>
</evidence>
<keyword evidence="3" id="KW-1185">Reference proteome</keyword>
<accession>A0A8J4ST67</accession>